<evidence type="ECO:0000313" key="1">
    <source>
        <dbReference type="EMBL" id="MPC54817.1"/>
    </source>
</evidence>
<name>A0A5B7GBT5_PORTR</name>
<dbReference type="Proteomes" id="UP000324222">
    <property type="component" value="Unassembled WGS sequence"/>
</dbReference>
<proteinExistence type="predicted"/>
<sequence length="87" mass="10034">MEGPALVIIYSNNDIRVLRLVPSFHLIPAHLYVPDSLTVWKTTKVIFLWKENQGCLNKKENNAWIRKGGDTSAMDTLYWILPEGVRH</sequence>
<dbReference type="AlphaFoldDB" id="A0A5B7GBT5"/>
<evidence type="ECO:0000313" key="2">
    <source>
        <dbReference type="Proteomes" id="UP000324222"/>
    </source>
</evidence>
<gene>
    <name evidence="1" type="ORF">E2C01_048745</name>
</gene>
<dbReference type="EMBL" id="VSRR010012661">
    <property type="protein sequence ID" value="MPC54817.1"/>
    <property type="molecule type" value="Genomic_DNA"/>
</dbReference>
<protein>
    <submittedName>
        <fullName evidence="1">Uncharacterized protein</fullName>
    </submittedName>
</protein>
<accession>A0A5B7GBT5</accession>
<organism evidence="1 2">
    <name type="scientific">Portunus trituberculatus</name>
    <name type="common">Swimming crab</name>
    <name type="synonym">Neptunus trituberculatus</name>
    <dbReference type="NCBI Taxonomy" id="210409"/>
    <lineage>
        <taxon>Eukaryota</taxon>
        <taxon>Metazoa</taxon>
        <taxon>Ecdysozoa</taxon>
        <taxon>Arthropoda</taxon>
        <taxon>Crustacea</taxon>
        <taxon>Multicrustacea</taxon>
        <taxon>Malacostraca</taxon>
        <taxon>Eumalacostraca</taxon>
        <taxon>Eucarida</taxon>
        <taxon>Decapoda</taxon>
        <taxon>Pleocyemata</taxon>
        <taxon>Brachyura</taxon>
        <taxon>Eubrachyura</taxon>
        <taxon>Portunoidea</taxon>
        <taxon>Portunidae</taxon>
        <taxon>Portuninae</taxon>
        <taxon>Portunus</taxon>
    </lineage>
</organism>
<comment type="caution">
    <text evidence="1">The sequence shown here is derived from an EMBL/GenBank/DDBJ whole genome shotgun (WGS) entry which is preliminary data.</text>
</comment>
<reference evidence="1 2" key="1">
    <citation type="submission" date="2019-05" db="EMBL/GenBank/DDBJ databases">
        <title>Another draft genome of Portunus trituberculatus and its Hox gene families provides insights of decapod evolution.</title>
        <authorList>
            <person name="Jeong J.-H."/>
            <person name="Song I."/>
            <person name="Kim S."/>
            <person name="Choi T."/>
            <person name="Kim D."/>
            <person name="Ryu S."/>
            <person name="Kim W."/>
        </authorList>
    </citation>
    <scope>NUCLEOTIDE SEQUENCE [LARGE SCALE GENOMIC DNA]</scope>
    <source>
        <tissue evidence="1">Muscle</tissue>
    </source>
</reference>
<keyword evidence="2" id="KW-1185">Reference proteome</keyword>